<feature type="transmembrane region" description="Helical" evidence="8">
    <location>
        <begin position="73"/>
        <end position="91"/>
    </location>
</feature>
<feature type="transmembrane region" description="Helical" evidence="8">
    <location>
        <begin position="97"/>
        <end position="115"/>
    </location>
</feature>
<keyword evidence="10" id="KW-1185">Reference proteome</keyword>
<reference evidence="9 10" key="1">
    <citation type="journal article" date="2013" name="Genome Announc.">
        <title>Draft Genome Sequence of Rhodococcus ruber Strain BKS 20-38.</title>
        <authorList>
            <person name="Bala M."/>
            <person name="Kumar S."/>
            <person name="Raghava G.P."/>
            <person name="Mayilraj S."/>
        </authorList>
    </citation>
    <scope>NUCLEOTIDE SEQUENCE [LARGE SCALE GENOMIC DNA]</scope>
    <source>
        <strain evidence="9 10">BKS 20-38</strain>
    </source>
</reference>
<keyword evidence="6 8" id="KW-1133">Transmembrane helix</keyword>
<feature type="transmembrane region" description="Helical" evidence="8">
    <location>
        <begin position="136"/>
        <end position="156"/>
    </location>
</feature>
<keyword evidence="3" id="KW-0813">Transport</keyword>
<proteinExistence type="inferred from homology"/>
<evidence type="ECO:0000313" key="9">
    <source>
        <dbReference type="EMBL" id="EME51501.1"/>
    </source>
</evidence>
<keyword evidence="4 8" id="KW-1003">Cell membrane</keyword>
<dbReference type="GO" id="GO:0005886">
    <property type="term" value="C:plasma membrane"/>
    <property type="evidence" value="ECO:0007669"/>
    <property type="project" value="UniProtKB-SubCell"/>
</dbReference>
<gene>
    <name evidence="9" type="ORF">G352_25817</name>
</gene>
<dbReference type="AlphaFoldDB" id="M2WRY4"/>
<evidence type="ECO:0000256" key="4">
    <source>
        <dbReference type="ARBA" id="ARBA00022475"/>
    </source>
</evidence>
<sequence>MTVTMAAVVCVVVGATSVLGGVTGFGAALLATPLLLVIGMDVTDTVVVNLMIGLATRCGTAAQLFAAIDRRCVALLSAGCLPGILVGAITLDITPQALLKFLAGIAVIVCGVMMARRVRAGVRQPTRSIQFLTGLLSGYLSATTSLTGPAPALMLLRSGTTPVAFIANISGYLIVACAATLAVLAVQGGLTGISFWPWMPALIVTAVVCNRLGLKIAHHVKGATFQAIVATLVIVAGIGTCVTAL</sequence>
<feature type="transmembrane region" description="Helical" evidence="8">
    <location>
        <begin position="223"/>
        <end position="244"/>
    </location>
</feature>
<dbReference type="PANTHER" id="PTHR30269">
    <property type="entry name" value="TRANSMEMBRANE PROTEIN YFCA"/>
    <property type="match status" value="1"/>
</dbReference>
<dbReference type="InterPro" id="IPR002781">
    <property type="entry name" value="TM_pro_TauE-like"/>
</dbReference>
<dbReference type="PATRIC" id="fig|1278076.4.peg.5294"/>
<evidence type="ECO:0000256" key="5">
    <source>
        <dbReference type="ARBA" id="ARBA00022692"/>
    </source>
</evidence>
<keyword evidence="5 8" id="KW-0812">Transmembrane</keyword>
<dbReference type="RefSeq" id="WP_003939221.1">
    <property type="nucleotide sequence ID" value="NZ_AOEX01000102.1"/>
</dbReference>
<dbReference type="Proteomes" id="UP000011731">
    <property type="component" value="Unassembled WGS sequence"/>
</dbReference>
<comment type="caution">
    <text evidence="9">The sequence shown here is derived from an EMBL/GenBank/DDBJ whole genome shotgun (WGS) entry which is preliminary data.</text>
</comment>
<accession>M2WRY4</accession>
<evidence type="ECO:0000256" key="7">
    <source>
        <dbReference type="ARBA" id="ARBA00023136"/>
    </source>
</evidence>
<evidence type="ECO:0000313" key="10">
    <source>
        <dbReference type="Proteomes" id="UP000011731"/>
    </source>
</evidence>
<organism evidence="9 10">
    <name type="scientific">Rhodococcus ruber BKS 20-38</name>
    <dbReference type="NCBI Taxonomy" id="1278076"/>
    <lineage>
        <taxon>Bacteria</taxon>
        <taxon>Bacillati</taxon>
        <taxon>Actinomycetota</taxon>
        <taxon>Actinomycetes</taxon>
        <taxon>Mycobacteriales</taxon>
        <taxon>Nocardiaceae</taxon>
        <taxon>Rhodococcus</taxon>
    </lineage>
</organism>
<name>M2WRY4_9NOCA</name>
<evidence type="ECO:0000256" key="1">
    <source>
        <dbReference type="ARBA" id="ARBA00004651"/>
    </source>
</evidence>
<comment type="subcellular location">
    <subcellularLocation>
        <location evidence="1 8">Cell membrane</location>
        <topology evidence="1 8">Multi-pass membrane protein</topology>
    </subcellularLocation>
</comment>
<feature type="transmembrane region" description="Helical" evidence="8">
    <location>
        <begin position="198"/>
        <end position="217"/>
    </location>
</feature>
<dbReference type="EMBL" id="AOEX01000102">
    <property type="protein sequence ID" value="EME51501.1"/>
    <property type="molecule type" value="Genomic_DNA"/>
</dbReference>
<dbReference type="PANTHER" id="PTHR30269:SF37">
    <property type="entry name" value="MEMBRANE TRANSPORTER PROTEIN"/>
    <property type="match status" value="1"/>
</dbReference>
<dbReference type="Pfam" id="PF01925">
    <property type="entry name" value="TauE"/>
    <property type="match status" value="1"/>
</dbReference>
<dbReference type="InterPro" id="IPR052017">
    <property type="entry name" value="TSUP"/>
</dbReference>
<evidence type="ECO:0000256" key="6">
    <source>
        <dbReference type="ARBA" id="ARBA00022989"/>
    </source>
</evidence>
<comment type="similarity">
    <text evidence="2 8">Belongs to the 4-toluene sulfonate uptake permease (TSUP) (TC 2.A.102) family.</text>
</comment>
<evidence type="ECO:0000256" key="2">
    <source>
        <dbReference type="ARBA" id="ARBA00009142"/>
    </source>
</evidence>
<evidence type="ECO:0000256" key="8">
    <source>
        <dbReference type="RuleBase" id="RU363041"/>
    </source>
</evidence>
<feature type="transmembrane region" description="Helical" evidence="8">
    <location>
        <begin position="162"/>
        <end position="186"/>
    </location>
</feature>
<evidence type="ECO:0000256" key="3">
    <source>
        <dbReference type="ARBA" id="ARBA00022448"/>
    </source>
</evidence>
<keyword evidence="7 8" id="KW-0472">Membrane</keyword>
<protein>
    <recommendedName>
        <fullName evidence="8">Probable membrane transporter protein</fullName>
    </recommendedName>
</protein>